<dbReference type="SUPFAM" id="SSF50998">
    <property type="entry name" value="Quinoprotein alcohol dehydrogenase-like"/>
    <property type="match status" value="1"/>
</dbReference>
<sequence>MIRSASFPLRVVGIVIVLAVVAAGSWVAVLAATGSSTPAPTDRAATAAPVAVPPVPATPTAVVWRERSDVVPVAAGAGAVVIRDDRAAGLDGTSGQERWSYEEPKRTPSALGATPDGKTVLVTYEADEIIVGLDAMTGNVRFRTVIGEQTESVQQQFRTLDLGESSSSRLTNSALVLELTSTGNLGRYAIVSFDTGAVERVIDAAESCGGPEPQPSVDLAEDSLAIACWTPASDDDSASGTAGVLQVFGRGTDSGKVDWRAPDVPFVALAAPGGRVPKPQAAMTVSPDRSAVQVSWKVEGEFVSGGQTQFIDIETGGALQLPEGGNFTVSGLYSIDAHSLISVDDGRTYACPVTLAPGYKDCFGPTTSSHTAVSTGVNWIGACDPATDEHSFSSKTAEICVRGLDPSSGAYDTITLDSIGLDPSEWSQTEVRTLLCPGAVLAVAGTPDEGYEVSGLR</sequence>
<dbReference type="Proteomes" id="UP000189735">
    <property type="component" value="Unassembled WGS sequence"/>
</dbReference>
<evidence type="ECO:0000313" key="2">
    <source>
        <dbReference type="EMBL" id="SKB00246.1"/>
    </source>
</evidence>
<gene>
    <name evidence="2" type="ORF">SAMN06295879_2966</name>
</gene>
<evidence type="ECO:0000313" key="3">
    <source>
        <dbReference type="Proteomes" id="UP000189735"/>
    </source>
</evidence>
<proteinExistence type="predicted"/>
<reference evidence="3" key="1">
    <citation type="submission" date="2017-02" db="EMBL/GenBank/DDBJ databases">
        <authorList>
            <person name="Varghese N."/>
            <person name="Submissions S."/>
        </authorList>
    </citation>
    <scope>NUCLEOTIDE SEQUENCE [LARGE SCALE GENOMIC DNA]</scope>
    <source>
        <strain evidence="3">VKM Ac-2052</strain>
    </source>
</reference>
<feature type="region of interest" description="Disordered" evidence="1">
    <location>
        <begin position="89"/>
        <end position="113"/>
    </location>
</feature>
<dbReference type="AlphaFoldDB" id="A0A1T4YEN4"/>
<organism evidence="2 3">
    <name type="scientific">Agreia bicolorata</name>
    <dbReference type="NCBI Taxonomy" id="110935"/>
    <lineage>
        <taxon>Bacteria</taxon>
        <taxon>Bacillati</taxon>
        <taxon>Actinomycetota</taxon>
        <taxon>Actinomycetes</taxon>
        <taxon>Micrococcales</taxon>
        <taxon>Microbacteriaceae</taxon>
        <taxon>Agreia</taxon>
    </lineage>
</organism>
<accession>A0A1T4YEN4</accession>
<name>A0A1T4YEN4_9MICO</name>
<dbReference type="InterPro" id="IPR011047">
    <property type="entry name" value="Quinoprotein_ADH-like_sf"/>
</dbReference>
<evidence type="ECO:0008006" key="4">
    <source>
        <dbReference type="Google" id="ProtNLM"/>
    </source>
</evidence>
<protein>
    <recommendedName>
        <fullName evidence="4">PQQ-like domain-containing protein</fullName>
    </recommendedName>
</protein>
<evidence type="ECO:0000256" key="1">
    <source>
        <dbReference type="SAM" id="MobiDB-lite"/>
    </source>
</evidence>
<dbReference type="EMBL" id="FUYG01000008">
    <property type="protein sequence ID" value="SKB00246.1"/>
    <property type="molecule type" value="Genomic_DNA"/>
</dbReference>